<dbReference type="AlphaFoldDB" id="A0A060HHR6"/>
<dbReference type="KEGG" id="nvn:NVIE_008800"/>
<keyword evidence="1" id="KW-1133">Transmembrane helix</keyword>
<feature type="transmembrane region" description="Helical" evidence="1">
    <location>
        <begin position="32"/>
        <end position="54"/>
    </location>
</feature>
<evidence type="ECO:0000256" key="1">
    <source>
        <dbReference type="SAM" id="Phobius"/>
    </source>
</evidence>
<dbReference type="OrthoDB" id="384443at2157"/>
<dbReference type="GeneID" id="74946147"/>
<accession>A0A060HHR6</accession>
<dbReference type="EMBL" id="CP007536">
    <property type="protein sequence ID" value="AIC15103.1"/>
    <property type="molecule type" value="Genomic_DNA"/>
</dbReference>
<evidence type="ECO:0000313" key="2">
    <source>
        <dbReference type="EMBL" id="AIC15103.1"/>
    </source>
</evidence>
<gene>
    <name evidence="2" type="ORF">NVIE_008800</name>
</gene>
<sequence>MTAPSGNDESRDSPFRIMDEIIYQINKTKKMFILMIVTIMVIVPVSIVVIFATFGPPFGGGGGGWWWHNGGVGGDGGPPGPPGPPTFSPAFDAVRVLITVVVLVWLVLGIRQWFILSKWTKKYETYKELQKKIEDKLDFEKDEEGEEREGDDRR</sequence>
<dbReference type="HOGENOM" id="CLU_145173_0_0_2"/>
<evidence type="ECO:0008006" key="4">
    <source>
        <dbReference type="Google" id="ProtNLM"/>
    </source>
</evidence>
<proteinExistence type="predicted"/>
<keyword evidence="1" id="KW-0472">Membrane</keyword>
<keyword evidence="1" id="KW-0812">Transmembrane</keyword>
<feature type="transmembrane region" description="Helical" evidence="1">
    <location>
        <begin position="93"/>
        <end position="114"/>
    </location>
</feature>
<protein>
    <recommendedName>
        <fullName evidence="4">Transmembrane protein</fullName>
    </recommendedName>
</protein>
<organism evidence="2 3">
    <name type="scientific">Nitrososphaera viennensis EN76</name>
    <dbReference type="NCBI Taxonomy" id="926571"/>
    <lineage>
        <taxon>Archaea</taxon>
        <taxon>Nitrososphaerota</taxon>
        <taxon>Nitrososphaeria</taxon>
        <taxon>Nitrososphaerales</taxon>
        <taxon>Nitrososphaeraceae</taxon>
        <taxon>Nitrososphaera</taxon>
    </lineage>
</organism>
<reference evidence="2 3" key="1">
    <citation type="journal article" date="2014" name="Int. J. Syst. Evol. Microbiol.">
        <title>Nitrososphaera viennensis gen. nov., sp. nov., an aerobic and mesophilic, ammonia-oxidizing archaeon from soil and a member of the archaeal phylum Thaumarchaeota.</title>
        <authorList>
            <person name="Stieglmeier M."/>
            <person name="Klingl A."/>
            <person name="Alves R.J."/>
            <person name="Rittmann S.K."/>
            <person name="Melcher M."/>
            <person name="Leisch N."/>
            <person name="Schleper C."/>
        </authorList>
    </citation>
    <scope>NUCLEOTIDE SEQUENCE [LARGE SCALE GENOMIC DNA]</scope>
    <source>
        <strain evidence="2">EN76</strain>
    </source>
</reference>
<evidence type="ECO:0000313" key="3">
    <source>
        <dbReference type="Proteomes" id="UP000027093"/>
    </source>
</evidence>
<keyword evidence="3" id="KW-1185">Reference proteome</keyword>
<dbReference type="Proteomes" id="UP000027093">
    <property type="component" value="Chromosome"/>
</dbReference>
<name>A0A060HHR6_9ARCH</name>
<dbReference type="RefSeq" id="WP_144239484.1">
    <property type="nucleotide sequence ID" value="NZ_CP007536.1"/>
</dbReference>